<dbReference type="PROSITE" id="PS51648">
    <property type="entry name" value="YCGL"/>
    <property type="match status" value="1"/>
</dbReference>
<evidence type="ECO:0000259" key="2">
    <source>
        <dbReference type="PROSITE" id="PS51648"/>
    </source>
</evidence>
<gene>
    <name evidence="3" type="ORF">VI08_07965</name>
</gene>
<dbReference type="SUPFAM" id="SSF160191">
    <property type="entry name" value="YcgL-like"/>
    <property type="match status" value="1"/>
</dbReference>
<dbReference type="PANTHER" id="PTHR38109">
    <property type="entry name" value="PROTEIN YCGL"/>
    <property type="match status" value="1"/>
</dbReference>
<proteinExistence type="inferred from homology"/>
<dbReference type="Proteomes" id="UP000033651">
    <property type="component" value="Unassembled WGS sequence"/>
</dbReference>
<organism evidence="3 4">
    <name type="scientific">Luteibacter yeojuensis</name>
    <dbReference type="NCBI Taxonomy" id="345309"/>
    <lineage>
        <taxon>Bacteria</taxon>
        <taxon>Pseudomonadati</taxon>
        <taxon>Pseudomonadota</taxon>
        <taxon>Gammaproteobacteria</taxon>
        <taxon>Lysobacterales</taxon>
        <taxon>Rhodanobacteraceae</taxon>
        <taxon>Luteibacter</taxon>
    </lineage>
</organism>
<dbReference type="Pfam" id="PF05166">
    <property type="entry name" value="YcgL"/>
    <property type="match status" value="1"/>
</dbReference>
<protein>
    <recommendedName>
        <fullName evidence="1">YcgL domain-containing protein VI08_07965</fullName>
    </recommendedName>
</protein>
<name>A0A0F3KZD7_9GAMM</name>
<keyword evidence="4" id="KW-1185">Reference proteome</keyword>
<dbReference type="PATRIC" id="fig|345309.4.peg.807"/>
<accession>A0A0F3KZD7</accession>
<dbReference type="OrthoDB" id="7062382at2"/>
<dbReference type="EMBL" id="JZRB01000015">
    <property type="protein sequence ID" value="KJV35484.1"/>
    <property type="molecule type" value="Genomic_DNA"/>
</dbReference>
<dbReference type="RefSeq" id="WP_045829035.1">
    <property type="nucleotide sequence ID" value="NZ_JZRB01000015.1"/>
</dbReference>
<dbReference type="Gene3D" id="3.10.510.20">
    <property type="entry name" value="YcgL domain"/>
    <property type="match status" value="1"/>
</dbReference>
<reference evidence="3 4" key="1">
    <citation type="submission" date="2015-03" db="EMBL/GenBank/DDBJ databases">
        <title>Draft genome sequence of Luteibacter yeojuensis strain SU11.</title>
        <authorList>
            <person name="Sulaiman J."/>
            <person name="Priya K."/>
            <person name="Chan K.-G."/>
        </authorList>
    </citation>
    <scope>NUCLEOTIDE SEQUENCE [LARGE SCALE GENOMIC DNA]</scope>
    <source>
        <strain evidence="3 4">SU11</strain>
    </source>
</reference>
<evidence type="ECO:0000313" key="4">
    <source>
        <dbReference type="Proteomes" id="UP000033651"/>
    </source>
</evidence>
<comment type="caution">
    <text evidence="3">The sequence shown here is derived from an EMBL/GenBank/DDBJ whole genome shotgun (WGS) entry which is preliminary data.</text>
</comment>
<evidence type="ECO:0000313" key="3">
    <source>
        <dbReference type="EMBL" id="KJV35484.1"/>
    </source>
</evidence>
<dbReference type="PANTHER" id="PTHR38109:SF1">
    <property type="entry name" value="PROTEIN YCGL"/>
    <property type="match status" value="1"/>
</dbReference>
<dbReference type="HAMAP" id="MF_01866">
    <property type="entry name" value="UPF0745"/>
    <property type="match status" value="1"/>
</dbReference>
<feature type="domain" description="YcgL" evidence="2">
    <location>
        <begin position="1"/>
        <end position="85"/>
    </location>
</feature>
<dbReference type="AlphaFoldDB" id="A0A0F3KZD7"/>
<dbReference type="InterPro" id="IPR027354">
    <property type="entry name" value="YcgL_dom"/>
</dbReference>
<sequence>MHCFVYASLRKPDTYVWLNRREAFDLLPEPLVLLLGELRFVLEVELTPQRKLPQEDTEKVLANLGSQGWHLQAPPNETLSVCNQPNLNREIDPNASIVRA</sequence>
<dbReference type="InterPro" id="IPR038068">
    <property type="entry name" value="YcgL-like_sf"/>
</dbReference>
<evidence type="ECO:0000256" key="1">
    <source>
        <dbReference type="HAMAP-Rule" id="MF_01866"/>
    </source>
</evidence>